<gene>
    <name evidence="3" type="ORF">EBN03_03155</name>
</gene>
<dbReference type="AlphaFoldDB" id="A0A3M2LCN2"/>
<feature type="domain" description="Lipid/polyisoprenoid-binding YceI-like" evidence="2">
    <location>
        <begin position="13"/>
        <end position="176"/>
    </location>
</feature>
<dbReference type="Pfam" id="PF04264">
    <property type="entry name" value="YceI"/>
    <property type="match status" value="1"/>
</dbReference>
<evidence type="ECO:0000313" key="3">
    <source>
        <dbReference type="EMBL" id="RMI35297.1"/>
    </source>
</evidence>
<dbReference type="EMBL" id="RFFH01000001">
    <property type="protein sequence ID" value="RMI35297.1"/>
    <property type="molecule type" value="Genomic_DNA"/>
</dbReference>
<dbReference type="RefSeq" id="WP_122186271.1">
    <property type="nucleotide sequence ID" value="NZ_RFFH01000001.1"/>
</dbReference>
<evidence type="ECO:0000259" key="2">
    <source>
        <dbReference type="SMART" id="SM00867"/>
    </source>
</evidence>
<dbReference type="SUPFAM" id="SSF101874">
    <property type="entry name" value="YceI-like"/>
    <property type="match status" value="1"/>
</dbReference>
<comment type="caution">
    <text evidence="3">The sequence shown here is derived from an EMBL/GenBank/DDBJ whole genome shotgun (WGS) entry which is preliminary data.</text>
</comment>
<dbReference type="Gene3D" id="2.40.128.110">
    <property type="entry name" value="Lipid/polyisoprenoid-binding, YceI-like"/>
    <property type="match status" value="1"/>
</dbReference>
<dbReference type="PANTHER" id="PTHR34406">
    <property type="entry name" value="PROTEIN YCEI"/>
    <property type="match status" value="1"/>
</dbReference>
<comment type="similarity">
    <text evidence="1">Belongs to the UPF0312 family.</text>
</comment>
<dbReference type="OrthoDB" id="9811006at2"/>
<reference evidence="3 4" key="1">
    <citation type="submission" date="2018-10" db="EMBL/GenBank/DDBJ databases">
        <title>Isolation from cow dung.</title>
        <authorList>
            <person name="Ling L."/>
        </authorList>
    </citation>
    <scope>NUCLEOTIDE SEQUENCE [LARGE SCALE GENOMIC DNA]</scope>
    <source>
        <strain evidence="3 4">NEAU-LL90</strain>
    </source>
</reference>
<keyword evidence="4" id="KW-1185">Reference proteome</keyword>
<protein>
    <submittedName>
        <fullName evidence="3">Polyisoprenoid-binding protein</fullName>
    </submittedName>
</protein>
<name>A0A3M2LCN2_9NOCA</name>
<organism evidence="3 4">
    <name type="scientific">Nocardia stercoris</name>
    <dbReference type="NCBI Taxonomy" id="2483361"/>
    <lineage>
        <taxon>Bacteria</taxon>
        <taxon>Bacillati</taxon>
        <taxon>Actinomycetota</taxon>
        <taxon>Actinomycetes</taxon>
        <taxon>Mycobacteriales</taxon>
        <taxon>Nocardiaceae</taxon>
        <taxon>Nocardia</taxon>
    </lineage>
</organism>
<dbReference type="InterPro" id="IPR007372">
    <property type="entry name" value="Lipid/polyisoprenoid-bd_YceI"/>
</dbReference>
<evidence type="ECO:0000313" key="4">
    <source>
        <dbReference type="Proteomes" id="UP000279275"/>
    </source>
</evidence>
<accession>A0A3M2LCN2</accession>
<sequence>MTSTEQTTLKTGSWELDPYHSAVLFTTRHLGISKVRGRFNRFETSFVVGEDGLATVSATVHLDSLDTGNEARDNHVRAADILDVENKPTLTFTAHEPLRISEDFEVTGDVTIGGVTKPITLEVEWGGLQLAPATGDNHIGFSATGSIKRSDFEVATGLPNAVVSDKIVVELDIQLVEPK</sequence>
<dbReference type="SMART" id="SM00867">
    <property type="entry name" value="YceI"/>
    <property type="match status" value="1"/>
</dbReference>
<dbReference type="PANTHER" id="PTHR34406:SF1">
    <property type="entry name" value="PROTEIN YCEI"/>
    <property type="match status" value="1"/>
</dbReference>
<dbReference type="InterPro" id="IPR036761">
    <property type="entry name" value="TTHA0802/YceI-like_sf"/>
</dbReference>
<evidence type="ECO:0000256" key="1">
    <source>
        <dbReference type="ARBA" id="ARBA00008812"/>
    </source>
</evidence>
<proteinExistence type="inferred from homology"/>
<dbReference type="Proteomes" id="UP000279275">
    <property type="component" value="Unassembled WGS sequence"/>
</dbReference>